<evidence type="ECO:0000256" key="7">
    <source>
        <dbReference type="NCBIfam" id="TIGR01132"/>
    </source>
</evidence>
<evidence type="ECO:0000313" key="14">
    <source>
        <dbReference type="Proteomes" id="UP000561045"/>
    </source>
</evidence>
<evidence type="ECO:0000256" key="2">
    <source>
        <dbReference type="ARBA" id="ARBA00010231"/>
    </source>
</evidence>
<dbReference type="InterPro" id="IPR005846">
    <property type="entry name" value="A-D-PHexomutase_a/b/a-III"/>
</dbReference>
<name>A0A840BMA1_9RHOO</name>
<dbReference type="GO" id="GO:0008973">
    <property type="term" value="F:phosphopentomutase activity"/>
    <property type="evidence" value="ECO:0007669"/>
    <property type="project" value="TreeGrafter"/>
</dbReference>
<evidence type="ECO:0000259" key="11">
    <source>
        <dbReference type="Pfam" id="PF02879"/>
    </source>
</evidence>
<evidence type="ECO:0000313" key="13">
    <source>
        <dbReference type="EMBL" id="MBB4012006.1"/>
    </source>
</evidence>
<dbReference type="InterPro" id="IPR005844">
    <property type="entry name" value="A-D-PHexomutase_a/b/a-I"/>
</dbReference>
<dbReference type="Pfam" id="PF02878">
    <property type="entry name" value="PGM_PMM_I"/>
    <property type="match status" value="1"/>
</dbReference>
<comment type="similarity">
    <text evidence="2 8">Belongs to the phosphohexose mutase family.</text>
</comment>
<feature type="domain" description="Alpha-D-phosphohexomutase alpha/beta/alpha" evidence="11">
    <location>
        <begin position="210"/>
        <end position="315"/>
    </location>
</feature>
<evidence type="ECO:0000259" key="9">
    <source>
        <dbReference type="Pfam" id="PF00408"/>
    </source>
</evidence>
<gene>
    <name evidence="13" type="ORF">GGR36_001314</name>
</gene>
<dbReference type="InterPro" id="IPR016055">
    <property type="entry name" value="A-D-PHexomutase_a/b/a-I/II/III"/>
</dbReference>
<evidence type="ECO:0000256" key="6">
    <source>
        <dbReference type="ARBA" id="ARBA00023235"/>
    </source>
</evidence>
<evidence type="ECO:0000256" key="1">
    <source>
        <dbReference type="ARBA" id="ARBA00001946"/>
    </source>
</evidence>
<comment type="caution">
    <text evidence="13">The sequence shown here is derived from an EMBL/GenBank/DDBJ whole genome shotgun (WGS) entry which is preliminary data.</text>
</comment>
<evidence type="ECO:0000256" key="8">
    <source>
        <dbReference type="RuleBase" id="RU004326"/>
    </source>
</evidence>
<dbReference type="GO" id="GO:0000287">
    <property type="term" value="F:magnesium ion binding"/>
    <property type="evidence" value="ECO:0007669"/>
    <property type="project" value="InterPro"/>
</dbReference>
<sequence length="546" mass="57453">MAHPLAGQPAPQHVLTDIPALLAAYTAITPDVNNPTQRVAFGTSGHRGNAFAGSFNEAHILAITQAVCEYRAQAGITGPLYLGKDTHALSGPAQISALEVLAANGVETRIQADDGFTPTPVISRAILVYNRDNAGPRADGIVITPSHNPPVDGGIKYNPPHGGPADTDITGWVEARANALMAEGNKGVKRVPYTEALAAATTKAEDFVMPYVKDLGAVIDFDAIRKANLKIGVHPLGGAAVAYWKPIADTYGLNIEIVNPAVDPAFSFMTLDHDGKIRMDCSSPYAMASLVALKDKFDIAWGNDADVDRHGIVTPSVGLMNPNHYLAVAINYLLTHRPQWPASAAVGKTLVSSALIDRVMDGLGRKFLEVPVGFKWFSGGLLEGSFCFGGEESAGASFLRRDGSVWTTDKDGIILGLLAAEITAVTGKDPGVHYQEMAAKYGAPFYTRIDAAATPAQKAAFKGLTGERVTAATLAGDAITAKLTKAPGNGASIGGLKVTTANGWFAARPSGTEDIYKVYAESFVSAEHLQLIVKEAQQIVSDALKA</sequence>
<organism evidence="13 14">
    <name type="scientific">Niveibacterium umoris</name>
    <dbReference type="NCBI Taxonomy" id="1193620"/>
    <lineage>
        <taxon>Bacteria</taxon>
        <taxon>Pseudomonadati</taxon>
        <taxon>Pseudomonadota</taxon>
        <taxon>Betaproteobacteria</taxon>
        <taxon>Rhodocyclales</taxon>
        <taxon>Rhodocyclaceae</taxon>
        <taxon>Niveibacterium</taxon>
    </lineage>
</organism>
<dbReference type="InterPro" id="IPR005843">
    <property type="entry name" value="A-D-PHexomutase_C"/>
</dbReference>
<dbReference type="PANTHER" id="PTHR45745:SF1">
    <property type="entry name" value="PHOSPHOGLUCOMUTASE 2B-RELATED"/>
    <property type="match status" value="1"/>
</dbReference>
<dbReference type="SUPFAM" id="SSF53738">
    <property type="entry name" value="Phosphoglucomutase, first 3 domains"/>
    <property type="match status" value="3"/>
</dbReference>
<dbReference type="GO" id="GO:0006166">
    <property type="term" value="P:purine ribonucleoside salvage"/>
    <property type="evidence" value="ECO:0007669"/>
    <property type="project" value="TreeGrafter"/>
</dbReference>
<dbReference type="SUPFAM" id="SSF55957">
    <property type="entry name" value="Phosphoglucomutase, C-terminal domain"/>
    <property type="match status" value="1"/>
</dbReference>
<keyword evidence="14" id="KW-1185">Reference proteome</keyword>
<feature type="domain" description="Alpha-D-phosphohexomutase alpha/beta/alpha" evidence="10">
    <location>
        <begin position="39"/>
        <end position="179"/>
    </location>
</feature>
<dbReference type="Gene3D" id="3.30.310.50">
    <property type="entry name" value="Alpha-D-phosphohexomutase, C-terminal domain"/>
    <property type="match status" value="1"/>
</dbReference>
<dbReference type="EC" id="5.4.2.2" evidence="7"/>
<dbReference type="PROSITE" id="PS00710">
    <property type="entry name" value="PGM_PMM"/>
    <property type="match status" value="1"/>
</dbReference>
<dbReference type="NCBIfam" id="TIGR01132">
    <property type="entry name" value="pgm"/>
    <property type="match status" value="1"/>
</dbReference>
<keyword evidence="5 8" id="KW-0460">Magnesium</keyword>
<evidence type="ECO:0000259" key="10">
    <source>
        <dbReference type="Pfam" id="PF02878"/>
    </source>
</evidence>
<accession>A0A840BMA1</accession>
<feature type="domain" description="Alpha-D-phosphohexomutase alpha/beta/alpha" evidence="12">
    <location>
        <begin position="321"/>
        <end position="441"/>
    </location>
</feature>
<dbReference type="RefSeq" id="WP_183633292.1">
    <property type="nucleotide sequence ID" value="NZ_BAABLE010000011.1"/>
</dbReference>
<dbReference type="CDD" id="cd05801">
    <property type="entry name" value="PGM_like3"/>
    <property type="match status" value="1"/>
</dbReference>
<dbReference type="GO" id="GO:0004614">
    <property type="term" value="F:phosphoglucomutase activity"/>
    <property type="evidence" value="ECO:0007669"/>
    <property type="project" value="UniProtKB-UniRule"/>
</dbReference>
<dbReference type="InterPro" id="IPR016066">
    <property type="entry name" value="A-D-PHexomutase_CS"/>
</dbReference>
<dbReference type="Pfam" id="PF02880">
    <property type="entry name" value="PGM_PMM_III"/>
    <property type="match status" value="1"/>
</dbReference>
<dbReference type="InterPro" id="IPR036900">
    <property type="entry name" value="A-D-PHexomutase_C_sf"/>
</dbReference>
<dbReference type="GO" id="GO:0005975">
    <property type="term" value="P:carbohydrate metabolic process"/>
    <property type="evidence" value="ECO:0007669"/>
    <property type="project" value="UniProtKB-UniRule"/>
</dbReference>
<dbReference type="AlphaFoldDB" id="A0A840BMA1"/>
<keyword evidence="4 8" id="KW-0479">Metal-binding</keyword>
<keyword evidence="3" id="KW-0597">Phosphoprotein</keyword>
<dbReference type="EMBL" id="JACIET010000001">
    <property type="protein sequence ID" value="MBB4012006.1"/>
    <property type="molecule type" value="Genomic_DNA"/>
</dbReference>
<dbReference type="InterPro" id="IPR005852">
    <property type="entry name" value="PGM_a-D-Glc-sp"/>
</dbReference>
<evidence type="ECO:0000259" key="12">
    <source>
        <dbReference type="Pfam" id="PF02880"/>
    </source>
</evidence>
<protein>
    <recommendedName>
        <fullName evidence="7">Phosphoglucomutase</fullName>
        <ecNumber evidence="7">5.4.2.2</ecNumber>
    </recommendedName>
</protein>
<dbReference type="PANTHER" id="PTHR45745">
    <property type="entry name" value="PHOSPHOMANNOMUTASE 45A"/>
    <property type="match status" value="1"/>
</dbReference>
<evidence type="ECO:0000256" key="3">
    <source>
        <dbReference type="ARBA" id="ARBA00022553"/>
    </source>
</evidence>
<dbReference type="Pfam" id="PF00408">
    <property type="entry name" value="PGM_PMM_IV"/>
    <property type="match status" value="1"/>
</dbReference>
<keyword evidence="6 13" id="KW-0413">Isomerase</keyword>
<evidence type="ECO:0000256" key="5">
    <source>
        <dbReference type="ARBA" id="ARBA00022842"/>
    </source>
</evidence>
<dbReference type="Gene3D" id="3.40.120.10">
    <property type="entry name" value="Alpha-D-Glucose-1,6-Bisphosphate, subunit A, domain 3"/>
    <property type="match status" value="3"/>
</dbReference>
<reference evidence="13 14" key="1">
    <citation type="submission" date="2020-08" db="EMBL/GenBank/DDBJ databases">
        <title>Genomic Encyclopedia of Type Strains, Phase IV (KMG-IV): sequencing the most valuable type-strain genomes for metagenomic binning, comparative biology and taxonomic classification.</title>
        <authorList>
            <person name="Goeker M."/>
        </authorList>
    </citation>
    <scope>NUCLEOTIDE SEQUENCE [LARGE SCALE GENOMIC DNA]</scope>
    <source>
        <strain evidence="13 14">DSM 106739</strain>
    </source>
</reference>
<dbReference type="Pfam" id="PF02879">
    <property type="entry name" value="PGM_PMM_II"/>
    <property type="match status" value="1"/>
</dbReference>
<proteinExistence type="inferred from homology"/>
<evidence type="ECO:0000256" key="4">
    <source>
        <dbReference type="ARBA" id="ARBA00022723"/>
    </source>
</evidence>
<feature type="domain" description="Alpha-D-phosphohexomutase C-terminal" evidence="9">
    <location>
        <begin position="486"/>
        <end position="535"/>
    </location>
</feature>
<dbReference type="Proteomes" id="UP000561045">
    <property type="component" value="Unassembled WGS sequence"/>
</dbReference>
<dbReference type="InterPro" id="IPR005845">
    <property type="entry name" value="A-D-PHexomutase_a/b/a-II"/>
</dbReference>
<comment type="cofactor">
    <cofactor evidence="1">
        <name>Mg(2+)</name>
        <dbReference type="ChEBI" id="CHEBI:18420"/>
    </cofactor>
</comment>